<dbReference type="SUPFAM" id="SSF48452">
    <property type="entry name" value="TPR-like"/>
    <property type="match status" value="1"/>
</dbReference>
<evidence type="ECO:0000259" key="11">
    <source>
        <dbReference type="PROSITE" id="PS50102"/>
    </source>
</evidence>
<dbReference type="Gene3D" id="1.25.40.10">
    <property type="entry name" value="Tetratricopeptide repeat domain"/>
    <property type="match status" value="2"/>
</dbReference>
<comment type="subcellular location">
    <subcellularLocation>
        <location evidence="1">Nucleus</location>
    </subcellularLocation>
</comment>
<dbReference type="EMBL" id="ML213596">
    <property type="protein sequence ID" value="TFK40639.1"/>
    <property type="molecule type" value="Genomic_DNA"/>
</dbReference>
<keyword evidence="4 9" id="KW-0694">RNA-binding</keyword>
<evidence type="ECO:0000313" key="12">
    <source>
        <dbReference type="EMBL" id="TFK40639.1"/>
    </source>
</evidence>
<evidence type="ECO:0000313" key="13">
    <source>
        <dbReference type="Proteomes" id="UP000308652"/>
    </source>
</evidence>
<dbReference type="SMART" id="SM00360">
    <property type="entry name" value="RRM"/>
    <property type="match status" value="4"/>
</dbReference>
<feature type="domain" description="RRM" evidence="11">
    <location>
        <begin position="792"/>
        <end position="868"/>
    </location>
</feature>
<evidence type="ECO:0000256" key="6">
    <source>
        <dbReference type="ARBA" id="ARBA00023242"/>
    </source>
</evidence>
<dbReference type="GO" id="GO:0006397">
    <property type="term" value="P:mRNA processing"/>
    <property type="evidence" value="ECO:0007669"/>
    <property type="project" value="UniProtKB-KW"/>
</dbReference>
<dbReference type="InterPro" id="IPR012677">
    <property type="entry name" value="Nucleotide-bd_a/b_plait_sf"/>
</dbReference>
<dbReference type="InterPro" id="IPR011990">
    <property type="entry name" value="TPR-like_helical_dom_sf"/>
</dbReference>
<feature type="compositionally biased region" description="Basic and acidic residues" evidence="10">
    <location>
        <begin position="1021"/>
        <end position="1030"/>
    </location>
</feature>
<name>A0A5C3M5E7_9AGAR</name>
<dbReference type="AlphaFoldDB" id="A0A5C3M5E7"/>
<evidence type="ECO:0000256" key="9">
    <source>
        <dbReference type="PROSITE-ProRule" id="PRU00176"/>
    </source>
</evidence>
<evidence type="ECO:0000256" key="7">
    <source>
        <dbReference type="ARBA" id="ARBA00093374"/>
    </source>
</evidence>
<keyword evidence="5" id="KW-0508">mRNA splicing</keyword>
<feature type="compositionally biased region" description="Basic and acidic residues" evidence="10">
    <location>
        <begin position="593"/>
        <end position="619"/>
    </location>
</feature>
<evidence type="ECO:0000256" key="5">
    <source>
        <dbReference type="ARBA" id="ARBA00023187"/>
    </source>
</evidence>
<gene>
    <name evidence="12" type="ORF">BDQ12DRAFT_601697</name>
</gene>
<reference evidence="12 13" key="1">
    <citation type="journal article" date="2019" name="Nat. Ecol. Evol.">
        <title>Megaphylogeny resolves global patterns of mushroom evolution.</title>
        <authorList>
            <person name="Varga T."/>
            <person name="Krizsan K."/>
            <person name="Foldi C."/>
            <person name="Dima B."/>
            <person name="Sanchez-Garcia M."/>
            <person name="Sanchez-Ramirez S."/>
            <person name="Szollosi G.J."/>
            <person name="Szarkandi J.G."/>
            <person name="Papp V."/>
            <person name="Albert L."/>
            <person name="Andreopoulos W."/>
            <person name="Angelini C."/>
            <person name="Antonin V."/>
            <person name="Barry K.W."/>
            <person name="Bougher N.L."/>
            <person name="Buchanan P."/>
            <person name="Buyck B."/>
            <person name="Bense V."/>
            <person name="Catcheside P."/>
            <person name="Chovatia M."/>
            <person name="Cooper J."/>
            <person name="Damon W."/>
            <person name="Desjardin D."/>
            <person name="Finy P."/>
            <person name="Geml J."/>
            <person name="Haridas S."/>
            <person name="Hughes K."/>
            <person name="Justo A."/>
            <person name="Karasinski D."/>
            <person name="Kautmanova I."/>
            <person name="Kiss B."/>
            <person name="Kocsube S."/>
            <person name="Kotiranta H."/>
            <person name="LaButti K.M."/>
            <person name="Lechner B.E."/>
            <person name="Liimatainen K."/>
            <person name="Lipzen A."/>
            <person name="Lukacs Z."/>
            <person name="Mihaltcheva S."/>
            <person name="Morgado L.N."/>
            <person name="Niskanen T."/>
            <person name="Noordeloos M.E."/>
            <person name="Ohm R.A."/>
            <person name="Ortiz-Santana B."/>
            <person name="Ovrebo C."/>
            <person name="Racz N."/>
            <person name="Riley R."/>
            <person name="Savchenko A."/>
            <person name="Shiryaev A."/>
            <person name="Soop K."/>
            <person name="Spirin V."/>
            <person name="Szebenyi C."/>
            <person name="Tomsovsky M."/>
            <person name="Tulloss R.E."/>
            <person name="Uehling J."/>
            <person name="Grigoriev I.V."/>
            <person name="Vagvolgyi C."/>
            <person name="Papp T."/>
            <person name="Martin F.M."/>
            <person name="Miettinen O."/>
            <person name="Hibbett D.S."/>
            <person name="Nagy L.G."/>
        </authorList>
    </citation>
    <scope>NUCLEOTIDE SEQUENCE [LARGE SCALE GENOMIC DNA]</scope>
    <source>
        <strain evidence="12 13">CBS 166.37</strain>
    </source>
</reference>
<protein>
    <recommendedName>
        <fullName evidence="8">U4/U6 snRNA-associated-splicing factor PRP24</fullName>
    </recommendedName>
</protein>
<organism evidence="12 13">
    <name type="scientific">Crucibulum laeve</name>
    <dbReference type="NCBI Taxonomy" id="68775"/>
    <lineage>
        <taxon>Eukaryota</taxon>
        <taxon>Fungi</taxon>
        <taxon>Dikarya</taxon>
        <taxon>Basidiomycota</taxon>
        <taxon>Agaricomycotina</taxon>
        <taxon>Agaricomycetes</taxon>
        <taxon>Agaricomycetidae</taxon>
        <taxon>Agaricales</taxon>
        <taxon>Agaricineae</taxon>
        <taxon>Nidulariaceae</taxon>
        <taxon>Crucibulum</taxon>
    </lineage>
</organism>
<dbReference type="Proteomes" id="UP000308652">
    <property type="component" value="Unassembled WGS sequence"/>
</dbReference>
<dbReference type="InterPro" id="IPR035979">
    <property type="entry name" value="RBD_domain_sf"/>
</dbReference>
<dbReference type="Gene3D" id="3.30.70.330">
    <property type="match status" value="3"/>
</dbReference>
<evidence type="ECO:0000256" key="10">
    <source>
        <dbReference type="SAM" id="MobiDB-lite"/>
    </source>
</evidence>
<dbReference type="GO" id="GO:0008380">
    <property type="term" value="P:RNA splicing"/>
    <property type="evidence" value="ECO:0007669"/>
    <property type="project" value="UniProtKB-KW"/>
</dbReference>
<feature type="domain" description="RRM" evidence="11">
    <location>
        <begin position="627"/>
        <end position="700"/>
    </location>
</feature>
<keyword evidence="6" id="KW-0539">Nucleus</keyword>
<dbReference type="PROSITE" id="PS50102">
    <property type="entry name" value="RRM"/>
    <property type="match status" value="3"/>
</dbReference>
<evidence type="ECO:0000256" key="3">
    <source>
        <dbReference type="ARBA" id="ARBA00022737"/>
    </source>
</evidence>
<dbReference type="InterPro" id="IPR034397">
    <property type="entry name" value="Prp24_RRM1"/>
</dbReference>
<dbReference type="CDD" id="cd12296">
    <property type="entry name" value="RRM1_Prp24"/>
    <property type="match status" value="1"/>
</dbReference>
<dbReference type="GO" id="GO:0003723">
    <property type="term" value="F:RNA binding"/>
    <property type="evidence" value="ECO:0007669"/>
    <property type="project" value="UniProtKB-UniRule"/>
</dbReference>
<keyword evidence="2" id="KW-0507">mRNA processing</keyword>
<comment type="function">
    <text evidence="7">Functions as a recycling factor of the spliceosome, a machinery that forms on each precursor-messenger RNA (pre-mRNA) and catalyzes the removal of introns. Chaperones the re-annealing of U4 and U6 snRNAs (small nuclear RNAs) released from previous rounds of splicing, an initial step in reforming the U4/U6-U5 tri-snRNP (small nuclear ribonucleoprotein) that can reassemble into another spliceosome complex; this step involves binding U6 and facilitating the unwinding of the U6 internal stem loop, followed by base-pairing of U6 to U4.</text>
</comment>
<dbReference type="GO" id="GO:0005688">
    <property type="term" value="C:U6 snRNP"/>
    <property type="evidence" value="ECO:0007669"/>
    <property type="project" value="UniProtKB-ARBA"/>
</dbReference>
<keyword evidence="3" id="KW-0677">Repeat</keyword>
<feature type="compositionally biased region" description="Low complexity" evidence="10">
    <location>
        <begin position="965"/>
        <end position="991"/>
    </location>
</feature>
<feature type="domain" description="RRM" evidence="11">
    <location>
        <begin position="701"/>
        <end position="778"/>
    </location>
</feature>
<dbReference type="Pfam" id="PF00076">
    <property type="entry name" value="RRM_1"/>
    <property type="match status" value="3"/>
</dbReference>
<evidence type="ECO:0000256" key="2">
    <source>
        <dbReference type="ARBA" id="ARBA00022664"/>
    </source>
</evidence>
<accession>A0A5C3M5E7</accession>
<sequence>MDESLNALGNLLGQLADNPYDVSLHAQHIRLAQSLEGMNEEVQSALEMMPEFLAAGDEVWLPLIRRKEALVDADTKESVEELLSLYARAEADYQSIPLLQKHLEYIIERHSEYTGEEAKPRPDTLGDVFSTEWTRQAIDEVVQKGIGHLTKSRLLWDAQRDWEMEMLQEASKKDKHDLVDRVKEMHLNRLRQPHSNSDETFQSYSSFTTNYQAPHAYESLLVAASKIRGQGVKAYDRREQMENALTQSNFDLQTYAQYIASERRMRTLDAFVLVSLYERAIAEAAKRRFAQEPRAEEVLRTFWVGYLDSLRILKVEETTELETYKRAVRSVPGSGEVWARYIRFIERTTETVTTEISGTLILKHIAEIYDKALETSLIQSDVEQIVPLALARAGFERRMVEAGIDDIDERLPTMIALLESGIAMCNELPGGDAKLRLEKYLASIYQRFGLTDNAIGVWQAASKKYKSSYLVWTNYTEALIKNEQYDEARGVFMDIHLKQFDWPEAIWEAWISFEHLHGTLEEVETCLDKVEKAQYQLNLRRVKEAEKAAYQAMQMAAEAQANFPVTDAPIPTVDSSTAEVPMEVDSQPSTVERGTKRSVEEEPTQEAHKKARFEQKPPPLKRDRENCTVFVADLPEGVTDEELINLFKDCGKVREVKITKLPNNVVATVEFFERDSIPAALTKDKKRIRDQEVAVHLAWKSTLYVTNFPEPADDPFMRNLFGEYGTLFDIRWPSKKFKNTRRFCYVQFTSPVAAQKALELHGRELEPGLSLNVYVSNPERKKERTDQDANEKEVYVAGLSKFTAKADLEKLFSTYGKVKEVRMATEDNGHAKGYAFIEYEEEKDAQAALAANNYELKKRRIAVTLADPRVRARHRSEIGLSRVAEIRSRSVRILGLPPATQEGLLQQVLEKITPVKRLEVFLDKQEAVVELESAADAGKLLLRTEPIIFNGNILQLSEEGKDGASARSAAPPPKAGGLFVPRRAAVSRPRAGLGHTRAAVGTTPAAKPSATPQASSSSGKGQDDFRKMLG</sequence>
<dbReference type="InterPro" id="IPR000504">
    <property type="entry name" value="RRM_dom"/>
</dbReference>
<feature type="compositionally biased region" description="Polar residues" evidence="10">
    <location>
        <begin position="1010"/>
        <end position="1020"/>
    </location>
</feature>
<feature type="region of interest" description="Disordered" evidence="10">
    <location>
        <begin position="577"/>
        <end position="619"/>
    </location>
</feature>
<evidence type="ECO:0000256" key="8">
    <source>
        <dbReference type="ARBA" id="ARBA00093627"/>
    </source>
</evidence>
<dbReference type="FunFam" id="3.30.70.330:FF:000365">
    <property type="entry name" value="U4/U6 snRNA-associated-splicing factor PRP24"/>
    <property type="match status" value="1"/>
</dbReference>
<keyword evidence="13" id="KW-1185">Reference proteome</keyword>
<dbReference type="PANTHER" id="PTHR24012">
    <property type="entry name" value="RNA BINDING PROTEIN"/>
    <property type="match status" value="1"/>
</dbReference>
<evidence type="ECO:0000256" key="4">
    <source>
        <dbReference type="ARBA" id="ARBA00022884"/>
    </source>
</evidence>
<dbReference type="OrthoDB" id="360390at2759"/>
<proteinExistence type="predicted"/>
<dbReference type="STRING" id="68775.A0A5C3M5E7"/>
<evidence type="ECO:0000256" key="1">
    <source>
        <dbReference type="ARBA" id="ARBA00004123"/>
    </source>
</evidence>
<feature type="region of interest" description="Disordered" evidence="10">
    <location>
        <begin position="963"/>
        <end position="1030"/>
    </location>
</feature>
<dbReference type="SUPFAM" id="SSF54928">
    <property type="entry name" value="RNA-binding domain, RBD"/>
    <property type="match status" value="3"/>
</dbReference>